<dbReference type="Gene3D" id="3.20.20.70">
    <property type="entry name" value="Aldolase class I"/>
    <property type="match status" value="1"/>
</dbReference>
<dbReference type="InterPro" id="IPR000385">
    <property type="entry name" value="MoaA_NifB_PqqE_Fe-S-bd_CS"/>
</dbReference>
<evidence type="ECO:0000256" key="1">
    <source>
        <dbReference type="ARBA" id="ARBA00001966"/>
    </source>
</evidence>
<dbReference type="UniPathway" id="UPA00782"/>
<evidence type="ECO:0000259" key="15">
    <source>
        <dbReference type="PROSITE" id="PS51918"/>
    </source>
</evidence>
<dbReference type="PANTHER" id="PTHR43787:SF13">
    <property type="entry name" value="FEMO COFACTOR BIOSYNTHESIS PROTEIN NIFB"/>
    <property type="match status" value="1"/>
</dbReference>
<dbReference type="SMART" id="SM00729">
    <property type="entry name" value="Elp3"/>
    <property type="match status" value="1"/>
</dbReference>
<keyword evidence="11" id="KW-0535">Nitrogen fixation</keyword>
<dbReference type="Proteomes" id="UP000185744">
    <property type="component" value="Unassembled WGS sequence"/>
</dbReference>
<feature type="domain" description="Radical SAM core" evidence="15">
    <location>
        <begin position="37"/>
        <end position="281"/>
    </location>
</feature>
<evidence type="ECO:0000256" key="8">
    <source>
        <dbReference type="ARBA" id="ARBA00022723"/>
    </source>
</evidence>
<keyword evidence="8" id="KW-0479">Metal-binding</keyword>
<evidence type="ECO:0000256" key="10">
    <source>
        <dbReference type="ARBA" id="ARBA00023014"/>
    </source>
</evidence>
<dbReference type="InParanoid" id="A0A1Q6DVQ9"/>
<evidence type="ECO:0000256" key="14">
    <source>
        <dbReference type="ARBA" id="ARBA00032102"/>
    </source>
</evidence>
<dbReference type="PROSITE" id="PS01305">
    <property type="entry name" value="MOAA_NIFB_PQQE"/>
    <property type="match status" value="1"/>
</dbReference>
<dbReference type="NCBIfam" id="TIGR01290">
    <property type="entry name" value="nifB"/>
    <property type="match status" value="1"/>
</dbReference>
<keyword evidence="17" id="KW-1185">Reference proteome</keyword>
<dbReference type="SFLD" id="SFLDG01068">
    <property type="entry name" value="FeMo_cofactor_biosynthesis_pro"/>
    <property type="match status" value="1"/>
</dbReference>
<proteinExistence type="inferred from homology"/>
<keyword evidence="10" id="KW-0411">Iron-sulfur</keyword>
<evidence type="ECO:0000313" key="17">
    <source>
        <dbReference type="Proteomes" id="UP000185744"/>
    </source>
</evidence>
<evidence type="ECO:0000256" key="4">
    <source>
        <dbReference type="ARBA" id="ARBA00006804"/>
    </source>
</evidence>
<dbReference type="SUPFAM" id="SSF102114">
    <property type="entry name" value="Radical SAM enzymes"/>
    <property type="match status" value="1"/>
</dbReference>
<dbReference type="SFLD" id="SFLDS00029">
    <property type="entry name" value="Radical_SAM"/>
    <property type="match status" value="1"/>
</dbReference>
<evidence type="ECO:0000256" key="9">
    <source>
        <dbReference type="ARBA" id="ARBA00023004"/>
    </source>
</evidence>
<dbReference type="InterPro" id="IPR007197">
    <property type="entry name" value="rSAM"/>
</dbReference>
<gene>
    <name evidence="16" type="ORF">BTN85_0924</name>
</gene>
<keyword evidence="9" id="KW-0408">Iron</keyword>
<evidence type="ECO:0000256" key="7">
    <source>
        <dbReference type="ARBA" id="ARBA00022691"/>
    </source>
</evidence>
<comment type="caution">
    <text evidence="16">The sequence shown here is derived from an EMBL/GenBank/DDBJ whole genome shotgun (WGS) entry which is preliminary data.</text>
</comment>
<reference evidence="16" key="1">
    <citation type="submission" date="2016-12" db="EMBL/GenBank/DDBJ databases">
        <title>Discovery of methanogenic haloarchaea.</title>
        <authorList>
            <person name="Sorokin D.Y."/>
            <person name="Makarova K.S."/>
            <person name="Abbas B."/>
            <person name="Ferrer M."/>
            <person name="Golyshin P.N."/>
        </authorList>
    </citation>
    <scope>NUCLEOTIDE SEQUENCE [LARGE SCALE GENOMIC DNA]</scope>
    <source>
        <strain evidence="16">HMET1</strain>
    </source>
</reference>
<evidence type="ECO:0000256" key="6">
    <source>
        <dbReference type="ARBA" id="ARBA00022485"/>
    </source>
</evidence>
<dbReference type="AlphaFoldDB" id="A0A1Q6DVQ9"/>
<dbReference type="STRING" id="1903181.BTN85_0924"/>
<evidence type="ECO:0000256" key="5">
    <source>
        <dbReference type="ARBA" id="ARBA00021702"/>
    </source>
</evidence>
<keyword evidence="7" id="KW-0949">S-adenosyl-L-methionine</keyword>
<dbReference type="GO" id="GO:0032324">
    <property type="term" value="P:molybdopterin cofactor biosynthetic process"/>
    <property type="evidence" value="ECO:0007669"/>
    <property type="project" value="UniProtKB-ARBA"/>
</dbReference>
<evidence type="ECO:0000256" key="13">
    <source>
        <dbReference type="ARBA" id="ARBA00030926"/>
    </source>
</evidence>
<comment type="similarity">
    <text evidence="4">Belongs to the radical SAM superfamily. NifB family.</text>
</comment>
<dbReference type="SFLD" id="SFLDG01067">
    <property type="entry name" value="SPASM/twitch_domain_containing"/>
    <property type="match status" value="1"/>
</dbReference>
<dbReference type="InterPro" id="IPR058240">
    <property type="entry name" value="rSAM_sf"/>
</dbReference>
<dbReference type="SFLD" id="SFLDF00281">
    <property type="entry name" value="FeMo_cofactor_biosynthesis_pro"/>
    <property type="match status" value="1"/>
</dbReference>
<name>A0A1Q6DVQ9_METT1</name>
<dbReference type="GO" id="GO:0051539">
    <property type="term" value="F:4 iron, 4 sulfur cluster binding"/>
    <property type="evidence" value="ECO:0007669"/>
    <property type="project" value="UniProtKB-KW"/>
</dbReference>
<dbReference type="Pfam" id="PF04055">
    <property type="entry name" value="Radical_SAM"/>
    <property type="match status" value="1"/>
</dbReference>
<dbReference type="EMBL" id="MSDW01000001">
    <property type="protein sequence ID" value="OKY78433.1"/>
    <property type="molecule type" value="Genomic_DNA"/>
</dbReference>
<dbReference type="InterPro" id="IPR006638">
    <property type="entry name" value="Elp3/MiaA/NifB-like_rSAM"/>
</dbReference>
<protein>
    <recommendedName>
        <fullName evidence="5">FeMo cofactor biosynthesis protein NifB</fullName>
    </recommendedName>
    <alternativeName>
        <fullName evidence="14">Nitrogenase cofactor maturase NifB</fullName>
    </alternativeName>
    <alternativeName>
        <fullName evidence="13">Radical SAM assemblase NifB</fullName>
    </alternativeName>
</protein>
<organism evidence="16 17">
    <name type="scientific">Methanohalarchaeum thermophilum</name>
    <dbReference type="NCBI Taxonomy" id="1903181"/>
    <lineage>
        <taxon>Archaea</taxon>
        <taxon>Methanobacteriati</taxon>
        <taxon>Methanobacteriota</taxon>
        <taxon>Methanonatronarchaeia</taxon>
        <taxon>Methanonatronarchaeales</taxon>
        <taxon>Methanonatronarchaeaceae</taxon>
        <taxon>Candidatus Methanohalarchaeum</taxon>
    </lineage>
</organism>
<keyword evidence="6" id="KW-0004">4Fe-4S</keyword>
<comment type="cofactor">
    <cofactor evidence="1">
        <name>[4Fe-4S] cluster</name>
        <dbReference type="ChEBI" id="CHEBI:49883"/>
    </cofactor>
</comment>
<dbReference type="InterPro" id="IPR005980">
    <property type="entry name" value="Nase_CF_NifB"/>
</dbReference>
<evidence type="ECO:0000313" key="16">
    <source>
        <dbReference type="EMBL" id="OKY78433.1"/>
    </source>
</evidence>
<comment type="function">
    <text evidence="2">Involved in the biosynthesis of the iron-molybdenum cofactor (FeMo-co or M-cluster) found in the dinitrogenase enzyme of the nitrogenase complex in nitrogen-fixing microorganisms. NifB catalyzes the crucial step of radical SAM-dependent carbide insertion that occurs concomitant with the insertion of a 9th sulfur and the rearrangement/coupling of two [4Fe-4S] clusters into a [8Fe-9S-C] cluster, the precursor to the M-cluster.</text>
</comment>
<dbReference type="GO" id="GO:0016829">
    <property type="term" value="F:lyase activity"/>
    <property type="evidence" value="ECO:0007669"/>
    <property type="project" value="UniProtKB-KW"/>
</dbReference>
<evidence type="ECO:0000256" key="3">
    <source>
        <dbReference type="ARBA" id="ARBA00005155"/>
    </source>
</evidence>
<dbReference type="CDD" id="cd01335">
    <property type="entry name" value="Radical_SAM"/>
    <property type="match status" value="1"/>
</dbReference>
<dbReference type="GO" id="GO:0046872">
    <property type="term" value="F:metal ion binding"/>
    <property type="evidence" value="ECO:0007669"/>
    <property type="project" value="UniProtKB-KW"/>
</dbReference>
<dbReference type="InterPro" id="IPR013785">
    <property type="entry name" value="Aldolase_TIM"/>
</dbReference>
<accession>A0A1Q6DVQ9</accession>
<evidence type="ECO:0000256" key="11">
    <source>
        <dbReference type="ARBA" id="ARBA00023231"/>
    </source>
</evidence>
<dbReference type="PROSITE" id="PS51918">
    <property type="entry name" value="RADICAL_SAM"/>
    <property type="match status" value="1"/>
</dbReference>
<evidence type="ECO:0000256" key="12">
    <source>
        <dbReference type="ARBA" id="ARBA00023239"/>
    </source>
</evidence>
<keyword evidence="12" id="KW-0456">Lyase</keyword>
<dbReference type="PANTHER" id="PTHR43787">
    <property type="entry name" value="FEMO COFACTOR BIOSYNTHESIS PROTEIN NIFB-RELATED"/>
    <property type="match status" value="1"/>
</dbReference>
<sequence>MTEDKYFKTDVEEKEVPYDPSQLRKISKHPCFSEKACNRFGRIHLPVAPKCNIQCNYCLRKYDCVNESRPGVTSKVLSPEEALERVDEAMDKFHYIKVIGVAGPGEPLFNEETFKTYELVSEKYPEKIYCISTNGLLLSEKLEELKKLGVSTITVTVNAIDPEIAKDVYSHIYYQGKKYTGKKAAEILLEKQLEGIEKAIELGMILKVNTVYIPGVNEDHIPEVAKKIGDIGVYLHNIIPLIPQYKFSEKEPPTPEEKEEMKEKCSDYVRQMEHCRQCRSDACGKLGEDKQDSLES</sequence>
<comment type="pathway">
    <text evidence="3">Cofactor biosynthesis; Fe-Mo cofactor biosynthesis.</text>
</comment>
<evidence type="ECO:0000256" key="2">
    <source>
        <dbReference type="ARBA" id="ARBA00003522"/>
    </source>
</evidence>